<keyword evidence="1" id="KW-0472">Membrane</keyword>
<gene>
    <name evidence="2" type="ORF">G3I66_15755</name>
</gene>
<evidence type="ECO:0000256" key="1">
    <source>
        <dbReference type="SAM" id="Phobius"/>
    </source>
</evidence>
<dbReference type="Proteomes" id="UP000475666">
    <property type="component" value="Unassembled WGS sequence"/>
</dbReference>
<dbReference type="AlphaFoldDB" id="A0A6G3TCZ8"/>
<feature type="transmembrane region" description="Helical" evidence="1">
    <location>
        <begin position="78"/>
        <end position="101"/>
    </location>
</feature>
<feature type="transmembrane region" description="Helical" evidence="1">
    <location>
        <begin position="42"/>
        <end position="66"/>
    </location>
</feature>
<evidence type="ECO:0000313" key="2">
    <source>
        <dbReference type="EMBL" id="NEC34619.1"/>
    </source>
</evidence>
<reference evidence="2 3" key="1">
    <citation type="submission" date="2020-01" db="EMBL/GenBank/DDBJ databases">
        <title>Insect and environment-associated Actinomycetes.</title>
        <authorList>
            <person name="Currrie C."/>
            <person name="Chevrette M."/>
            <person name="Carlson C."/>
            <person name="Stubbendieck R."/>
            <person name="Wendt-Pienkowski E."/>
        </authorList>
    </citation>
    <scope>NUCLEOTIDE SEQUENCE [LARGE SCALE GENOMIC DNA]</scope>
    <source>
        <strain evidence="2 3">SID7739</strain>
    </source>
</reference>
<keyword evidence="1" id="KW-1133">Transmembrane helix</keyword>
<feature type="transmembrane region" description="Helical" evidence="1">
    <location>
        <begin position="236"/>
        <end position="259"/>
    </location>
</feature>
<comment type="caution">
    <text evidence="2">The sequence shown here is derived from an EMBL/GenBank/DDBJ whole genome shotgun (WGS) entry which is preliminary data.</text>
</comment>
<evidence type="ECO:0000313" key="3">
    <source>
        <dbReference type="Proteomes" id="UP000475666"/>
    </source>
</evidence>
<organism evidence="2 3">
    <name type="scientific">Streptomyces rubrogriseus</name>
    <dbReference type="NCBI Taxonomy" id="194673"/>
    <lineage>
        <taxon>Bacteria</taxon>
        <taxon>Bacillati</taxon>
        <taxon>Actinomycetota</taxon>
        <taxon>Actinomycetes</taxon>
        <taxon>Kitasatosporales</taxon>
        <taxon>Streptomycetaceae</taxon>
        <taxon>Streptomyces</taxon>
        <taxon>Streptomyces violaceoruber group</taxon>
    </lineage>
</organism>
<feature type="transmembrane region" description="Helical" evidence="1">
    <location>
        <begin position="290"/>
        <end position="311"/>
    </location>
</feature>
<name>A0A6G3TCZ8_9ACTN</name>
<sequence>MTRAEQPTAPHPAPDDALVADSRERAVRALLRRPQLRRLWSAQLVGGVGDILALLVLVLLTVQAAIGAGSFGGGYRGVAFAVATVFGVRILATLLFGAVLLGPLTSLTSQDGPLDRRWTMVGADGLRAALLIVAPLWIDWTPDDALAYLLVTAFVTGVAERFWTVCRESAAPALLPAPPLEGATVRPLPDHMDALRRLSLRTSFVAIPLAAAVLVVAGLLNNLLGAGVDWFAEHQAALGSYVAAGLFAASLSVVSFLELPALRTPRTRSPLEGMRRPRSGGVVDKGRTGVLPLLVFACAAVAAVVAATVAVA</sequence>
<feature type="non-terminal residue" evidence="2">
    <location>
        <position position="312"/>
    </location>
</feature>
<dbReference type="EMBL" id="JAAGMQ010000451">
    <property type="protein sequence ID" value="NEC34619.1"/>
    <property type="molecule type" value="Genomic_DNA"/>
</dbReference>
<feature type="transmembrane region" description="Helical" evidence="1">
    <location>
        <begin position="204"/>
        <end position="224"/>
    </location>
</feature>
<proteinExistence type="predicted"/>
<accession>A0A6G3TCZ8</accession>
<protein>
    <submittedName>
        <fullName evidence="2">MFS transporter</fullName>
    </submittedName>
</protein>
<keyword evidence="1" id="KW-0812">Transmembrane</keyword>